<dbReference type="Pfam" id="PF02136">
    <property type="entry name" value="NTF2"/>
    <property type="match status" value="1"/>
</dbReference>
<dbReference type="PROSITE" id="PS50177">
    <property type="entry name" value="NTF2_DOMAIN"/>
    <property type="match status" value="1"/>
</dbReference>
<evidence type="ECO:0000256" key="2">
    <source>
        <dbReference type="PROSITE-ProRule" id="PRU00176"/>
    </source>
</evidence>
<dbReference type="GO" id="GO:0016579">
    <property type="term" value="P:protein deubiquitination"/>
    <property type="evidence" value="ECO:0007669"/>
    <property type="project" value="TreeGrafter"/>
</dbReference>
<evidence type="ECO:0000259" key="5">
    <source>
        <dbReference type="PROSITE" id="PS50177"/>
    </source>
</evidence>
<name>A0AAE0WP19_9PEZI</name>
<evidence type="ECO:0000259" key="4">
    <source>
        <dbReference type="PROSITE" id="PS50102"/>
    </source>
</evidence>
<dbReference type="FunFam" id="3.10.450.50:FF:000003">
    <property type="entry name" value="Nuclear transport factor 2 family protein"/>
    <property type="match status" value="1"/>
</dbReference>
<feature type="compositionally biased region" description="Polar residues" evidence="3">
    <location>
        <begin position="404"/>
        <end position="421"/>
    </location>
</feature>
<dbReference type="PROSITE" id="PS50102">
    <property type="entry name" value="RRM"/>
    <property type="match status" value="1"/>
</dbReference>
<dbReference type="SUPFAM" id="SSF54427">
    <property type="entry name" value="NTF2-like"/>
    <property type="match status" value="1"/>
</dbReference>
<dbReference type="GO" id="GO:0034517">
    <property type="term" value="P:ribophagy"/>
    <property type="evidence" value="ECO:0007669"/>
    <property type="project" value="TreeGrafter"/>
</dbReference>
<feature type="region of interest" description="Disordered" evidence="3">
    <location>
        <begin position="1"/>
        <end position="55"/>
    </location>
</feature>
<feature type="region of interest" description="Disordered" evidence="3">
    <location>
        <begin position="513"/>
        <end position="572"/>
    </location>
</feature>
<dbReference type="Gene3D" id="3.10.450.50">
    <property type="match status" value="1"/>
</dbReference>
<feature type="region of interest" description="Disordered" evidence="3">
    <location>
        <begin position="181"/>
        <end position="447"/>
    </location>
</feature>
<dbReference type="PANTHER" id="PTHR10693:SF20">
    <property type="entry name" value="AT27578P"/>
    <property type="match status" value="1"/>
</dbReference>
<feature type="compositionally biased region" description="Polar residues" evidence="3">
    <location>
        <begin position="21"/>
        <end position="55"/>
    </location>
</feature>
<dbReference type="CDD" id="cd00590">
    <property type="entry name" value="RRM_SF"/>
    <property type="match status" value="1"/>
</dbReference>
<evidence type="ECO:0000313" key="6">
    <source>
        <dbReference type="EMBL" id="KAK3675324.1"/>
    </source>
</evidence>
<dbReference type="InterPro" id="IPR035979">
    <property type="entry name" value="RBD_domain_sf"/>
</dbReference>
<dbReference type="InterPro" id="IPR002075">
    <property type="entry name" value="NTF2_dom"/>
</dbReference>
<comment type="caution">
    <text evidence="6">The sequence shown here is derived from an EMBL/GenBank/DDBJ whole genome shotgun (WGS) entry which is preliminary data.</text>
</comment>
<dbReference type="Gene3D" id="3.30.70.330">
    <property type="match status" value="1"/>
</dbReference>
<feature type="domain" description="RRM" evidence="4">
    <location>
        <begin position="438"/>
        <end position="510"/>
    </location>
</feature>
<feature type="compositionally biased region" description="Low complexity" evidence="3">
    <location>
        <begin position="336"/>
        <end position="398"/>
    </location>
</feature>
<dbReference type="SMART" id="SM00360">
    <property type="entry name" value="RRM"/>
    <property type="match status" value="1"/>
</dbReference>
<dbReference type="CDD" id="cd00780">
    <property type="entry name" value="NTF2"/>
    <property type="match status" value="1"/>
</dbReference>
<dbReference type="InterPro" id="IPR018222">
    <property type="entry name" value="Nuclear_transport_factor_2_euk"/>
</dbReference>
<organism evidence="6 7">
    <name type="scientific">Recurvomyces mirabilis</name>
    <dbReference type="NCBI Taxonomy" id="574656"/>
    <lineage>
        <taxon>Eukaryota</taxon>
        <taxon>Fungi</taxon>
        <taxon>Dikarya</taxon>
        <taxon>Ascomycota</taxon>
        <taxon>Pezizomycotina</taxon>
        <taxon>Dothideomycetes</taxon>
        <taxon>Dothideomycetidae</taxon>
        <taxon>Mycosphaerellales</taxon>
        <taxon>Teratosphaeriaceae</taxon>
        <taxon>Recurvomyces</taxon>
    </lineage>
</organism>
<dbReference type="PANTHER" id="PTHR10693">
    <property type="entry name" value="RAS GTPASE-ACTIVATING PROTEIN-BINDING PROTEIN"/>
    <property type="match status" value="1"/>
</dbReference>
<feature type="compositionally biased region" description="Low complexity" evidence="3">
    <location>
        <begin position="276"/>
        <end position="287"/>
    </location>
</feature>
<dbReference type="Pfam" id="PF00076">
    <property type="entry name" value="RRM_1"/>
    <property type="match status" value="1"/>
</dbReference>
<evidence type="ECO:0000313" key="7">
    <source>
        <dbReference type="Proteomes" id="UP001274830"/>
    </source>
</evidence>
<dbReference type="AlphaFoldDB" id="A0AAE0WP19"/>
<evidence type="ECO:0000256" key="3">
    <source>
        <dbReference type="SAM" id="MobiDB-lite"/>
    </source>
</evidence>
<proteinExistence type="predicted"/>
<keyword evidence="1 2" id="KW-0694">RNA-binding</keyword>
<dbReference type="GO" id="GO:1990904">
    <property type="term" value="C:ribonucleoprotein complex"/>
    <property type="evidence" value="ECO:0007669"/>
    <property type="project" value="TreeGrafter"/>
</dbReference>
<dbReference type="EMBL" id="JAUTXT010000015">
    <property type="protein sequence ID" value="KAK3675324.1"/>
    <property type="molecule type" value="Genomic_DNA"/>
</dbReference>
<feature type="compositionally biased region" description="Low complexity" evidence="3">
    <location>
        <begin position="188"/>
        <end position="207"/>
    </location>
</feature>
<dbReference type="InterPro" id="IPR032710">
    <property type="entry name" value="NTF2-like_dom_sf"/>
</dbReference>
<dbReference type="InterPro" id="IPR012677">
    <property type="entry name" value="Nucleotide-bd_a/b_plait_sf"/>
</dbReference>
<feature type="compositionally biased region" description="Gly residues" evidence="3">
    <location>
        <begin position="527"/>
        <end position="548"/>
    </location>
</feature>
<protein>
    <submittedName>
        <fullName evidence="6">Uncharacterized protein</fullName>
    </submittedName>
</protein>
<dbReference type="InterPro" id="IPR039539">
    <property type="entry name" value="Ras_GTPase_bind_prot"/>
</dbReference>
<gene>
    <name evidence="6" type="ORF">LTR78_004834</name>
</gene>
<dbReference type="GO" id="GO:0003729">
    <property type="term" value="F:mRNA binding"/>
    <property type="evidence" value="ECO:0007669"/>
    <property type="project" value="TreeGrafter"/>
</dbReference>
<dbReference type="SUPFAM" id="SSF54928">
    <property type="entry name" value="RNA-binding domain, RBD"/>
    <property type="match status" value="1"/>
</dbReference>
<feature type="compositionally biased region" description="Acidic residues" evidence="3">
    <location>
        <begin position="265"/>
        <end position="275"/>
    </location>
</feature>
<evidence type="ECO:0000256" key="1">
    <source>
        <dbReference type="ARBA" id="ARBA00022884"/>
    </source>
</evidence>
<feature type="compositionally biased region" description="Basic and acidic residues" evidence="3">
    <location>
        <begin position="234"/>
        <end position="254"/>
    </location>
</feature>
<sequence length="572" mass="61299">MAAEVASMTNGYAPHNGFGGTDNQSNAYTSTPASQQSMYQQPPAQEMASGTSTQSDIPKDEVGWYFVEQYYTTLSRSPEKLYLFYNKRSQFVSGQETDKVPVCVGQRAINDRIKELDFQDCKVRVTNVDSQASDKNIVIQVIGEISNKSQPHKKFTQTFVLATQTNGYFVLNDIFRYLVEEEDEETEQPQQPAPQAEEEIQQQPAAESGSQEPPPTAADSGRETLTSSDNPAAIERDAQEVAGKLEETLAKPEEASAPTTNGESHEEEVEEEQEAAPEATTESSGAEPEVNGESATPAATEEVVQEEKPQAPTPSPAPTPASQAPAQPAAPPKPAVPKTWASLAASAARTAPAPVVPQAPSQPRQAAPKSQTQAPAQAQTQAPASTPAAAPASTPSAPAREETSTPTSQDEWTAVGSSHNRSQSRHVDQQQQQQGPQSRGYIKNVQEHVKPEELRAHLEQFGELIYFDISRPKTSAFVDFKTPQGYQAAVAANPHNICDSTLFVEERRVRPTNMQFGPRGAHNGQMQRGGRGGPGQGGPPRGGFNGRGGRGDFAPRGRGGAPRGRGAPAPAQ</sequence>
<reference evidence="6" key="1">
    <citation type="submission" date="2023-07" db="EMBL/GenBank/DDBJ databases">
        <title>Black Yeasts Isolated from many extreme environments.</title>
        <authorList>
            <person name="Coleine C."/>
            <person name="Stajich J.E."/>
            <person name="Selbmann L."/>
        </authorList>
    </citation>
    <scope>NUCLEOTIDE SEQUENCE</scope>
    <source>
        <strain evidence="6">CCFEE 5485</strain>
    </source>
</reference>
<accession>A0AAE0WP19</accession>
<dbReference type="InterPro" id="IPR000504">
    <property type="entry name" value="RRM_dom"/>
</dbReference>
<dbReference type="GO" id="GO:0005829">
    <property type="term" value="C:cytosol"/>
    <property type="evidence" value="ECO:0007669"/>
    <property type="project" value="TreeGrafter"/>
</dbReference>
<feature type="domain" description="NTF2" evidence="5">
    <location>
        <begin position="62"/>
        <end position="177"/>
    </location>
</feature>
<dbReference type="Proteomes" id="UP001274830">
    <property type="component" value="Unassembled WGS sequence"/>
</dbReference>
<dbReference type="GO" id="GO:1990861">
    <property type="term" value="C:Ubp3-Bre5 deubiquitination complex"/>
    <property type="evidence" value="ECO:0007669"/>
    <property type="project" value="TreeGrafter"/>
</dbReference>
<keyword evidence="7" id="KW-1185">Reference proteome</keyword>